<keyword evidence="4" id="KW-0808">Transferase</keyword>
<dbReference type="FunFam" id="1.25.40.340:FF:000001">
    <property type="entry name" value="Dihydroxyacetone kinase 1"/>
    <property type="match status" value="1"/>
</dbReference>
<evidence type="ECO:0000256" key="7">
    <source>
        <dbReference type="ARBA" id="ARBA00022798"/>
    </source>
</evidence>
<dbReference type="Pfam" id="PF02734">
    <property type="entry name" value="Dak2"/>
    <property type="match status" value="1"/>
</dbReference>
<evidence type="ECO:0000259" key="13">
    <source>
        <dbReference type="PROSITE" id="PS51480"/>
    </source>
</evidence>
<comment type="pathway">
    <text evidence="2">Polyol metabolism; glycerol fermentation; glycerone phosphate from glycerol (oxidative route): step 2/2.</text>
</comment>
<dbReference type="GO" id="GO:0019588">
    <property type="term" value="P:anaerobic glycerol catabolic process"/>
    <property type="evidence" value="ECO:0007669"/>
    <property type="project" value="UniProtKB-UniPathway"/>
</dbReference>
<feature type="binding site" evidence="12">
    <location>
        <position position="113"/>
    </location>
    <ligand>
        <name>substrate</name>
    </ligand>
</feature>
<keyword evidence="16" id="KW-1185">Reference proteome</keyword>
<dbReference type="InterPro" id="IPR036117">
    <property type="entry name" value="DhaL_dom_sf"/>
</dbReference>
<dbReference type="Pfam" id="PF02733">
    <property type="entry name" value="Dak1"/>
    <property type="match status" value="1"/>
</dbReference>
<dbReference type="PANTHER" id="PTHR28629:SF14">
    <property type="entry name" value="DIHYDROXYACETONE KINASE 1"/>
    <property type="match status" value="1"/>
</dbReference>
<evidence type="ECO:0000256" key="12">
    <source>
        <dbReference type="PIRSR" id="PIRSR612734-2"/>
    </source>
</evidence>
<evidence type="ECO:0000256" key="1">
    <source>
        <dbReference type="ARBA" id="ARBA00003264"/>
    </source>
</evidence>
<feature type="binding site" evidence="12">
    <location>
        <begin position="54"/>
        <end position="57"/>
    </location>
    <ligand>
        <name>substrate</name>
    </ligand>
</feature>
<keyword evidence="8" id="KW-0067">ATP-binding</keyword>
<comment type="function">
    <text evidence="1">Catalyzes both the phosphorylation of dihydroxyacetone and of glyceraldehyde.</text>
</comment>
<dbReference type="SMART" id="SM01120">
    <property type="entry name" value="Dak2"/>
    <property type="match status" value="1"/>
</dbReference>
<accession>A0A6A6UH98</accession>
<evidence type="ECO:0000256" key="8">
    <source>
        <dbReference type="ARBA" id="ARBA00022840"/>
    </source>
</evidence>
<evidence type="ECO:0000256" key="11">
    <source>
        <dbReference type="PIRSR" id="PIRSR612734-1"/>
    </source>
</evidence>
<dbReference type="OrthoDB" id="1724672at2759"/>
<protein>
    <submittedName>
        <fullName evidence="15">Putative dihydroxyacetone kinase</fullName>
    </submittedName>
</protein>
<organism evidence="15 16">
    <name type="scientific">Microthyrium microscopicum</name>
    <dbReference type="NCBI Taxonomy" id="703497"/>
    <lineage>
        <taxon>Eukaryota</taxon>
        <taxon>Fungi</taxon>
        <taxon>Dikarya</taxon>
        <taxon>Ascomycota</taxon>
        <taxon>Pezizomycotina</taxon>
        <taxon>Dothideomycetes</taxon>
        <taxon>Dothideomycetes incertae sedis</taxon>
        <taxon>Microthyriales</taxon>
        <taxon>Microthyriaceae</taxon>
        <taxon>Microthyrium</taxon>
    </lineage>
</organism>
<evidence type="ECO:0000256" key="9">
    <source>
        <dbReference type="ARBA" id="ARBA00047974"/>
    </source>
</evidence>
<evidence type="ECO:0000256" key="3">
    <source>
        <dbReference type="ARBA" id="ARBA00008757"/>
    </source>
</evidence>
<dbReference type="GO" id="GO:0004371">
    <property type="term" value="F:glycerone kinase activity"/>
    <property type="evidence" value="ECO:0007669"/>
    <property type="project" value="UniProtKB-EC"/>
</dbReference>
<evidence type="ECO:0000256" key="2">
    <source>
        <dbReference type="ARBA" id="ARBA00004778"/>
    </source>
</evidence>
<reference evidence="15" key="1">
    <citation type="journal article" date="2020" name="Stud. Mycol.">
        <title>101 Dothideomycetes genomes: a test case for predicting lifestyles and emergence of pathogens.</title>
        <authorList>
            <person name="Haridas S."/>
            <person name="Albert R."/>
            <person name="Binder M."/>
            <person name="Bloem J."/>
            <person name="Labutti K."/>
            <person name="Salamov A."/>
            <person name="Andreopoulos B."/>
            <person name="Baker S."/>
            <person name="Barry K."/>
            <person name="Bills G."/>
            <person name="Bluhm B."/>
            <person name="Cannon C."/>
            <person name="Castanera R."/>
            <person name="Culley D."/>
            <person name="Daum C."/>
            <person name="Ezra D."/>
            <person name="Gonzalez J."/>
            <person name="Henrissat B."/>
            <person name="Kuo A."/>
            <person name="Liang C."/>
            <person name="Lipzen A."/>
            <person name="Lutzoni F."/>
            <person name="Magnuson J."/>
            <person name="Mondo S."/>
            <person name="Nolan M."/>
            <person name="Ohm R."/>
            <person name="Pangilinan J."/>
            <person name="Park H.-J."/>
            <person name="Ramirez L."/>
            <person name="Alfaro M."/>
            <person name="Sun H."/>
            <person name="Tritt A."/>
            <person name="Yoshinaga Y."/>
            <person name="Zwiers L.-H."/>
            <person name="Turgeon B."/>
            <person name="Goodwin S."/>
            <person name="Spatafora J."/>
            <person name="Crous P."/>
            <person name="Grigoriev I."/>
        </authorList>
    </citation>
    <scope>NUCLEOTIDE SEQUENCE</scope>
    <source>
        <strain evidence="15">CBS 115976</strain>
    </source>
</reference>
<dbReference type="PROSITE" id="PS51480">
    <property type="entry name" value="DHAL"/>
    <property type="match status" value="1"/>
</dbReference>
<evidence type="ECO:0000256" key="10">
    <source>
        <dbReference type="ARBA" id="ARBA00048898"/>
    </source>
</evidence>
<dbReference type="GO" id="GO:0005829">
    <property type="term" value="C:cytosol"/>
    <property type="evidence" value="ECO:0007669"/>
    <property type="project" value="TreeGrafter"/>
</dbReference>
<dbReference type="InterPro" id="IPR050861">
    <property type="entry name" value="Dihydroxyacetone_Kinase"/>
</dbReference>
<dbReference type="GO" id="GO:0005524">
    <property type="term" value="F:ATP binding"/>
    <property type="evidence" value="ECO:0007669"/>
    <property type="project" value="UniProtKB-KW"/>
</dbReference>
<dbReference type="Gene3D" id="3.40.50.10440">
    <property type="entry name" value="Dihydroxyacetone kinase, domain 1"/>
    <property type="match status" value="1"/>
</dbReference>
<dbReference type="Proteomes" id="UP000799302">
    <property type="component" value="Unassembled WGS sequence"/>
</dbReference>
<dbReference type="PROSITE" id="PS51481">
    <property type="entry name" value="DHAK"/>
    <property type="match status" value="1"/>
</dbReference>
<feature type="active site" description="Tele-hemiaminal-histidine intermediate" evidence="11">
    <location>
        <position position="224"/>
    </location>
</feature>
<keyword evidence="7" id="KW-0319">Glycerol metabolism</keyword>
<dbReference type="GO" id="GO:0050354">
    <property type="term" value="F:triokinase activity"/>
    <property type="evidence" value="ECO:0007669"/>
    <property type="project" value="UniProtKB-EC"/>
</dbReference>
<dbReference type="FunFam" id="3.40.50.10440:FF:000001">
    <property type="entry name" value="Dihydroxyacetone kinase, DhaK subunit"/>
    <property type="match status" value="1"/>
</dbReference>
<dbReference type="EMBL" id="MU004234">
    <property type="protein sequence ID" value="KAF2670468.1"/>
    <property type="molecule type" value="Genomic_DNA"/>
</dbReference>
<evidence type="ECO:0000256" key="5">
    <source>
        <dbReference type="ARBA" id="ARBA00022741"/>
    </source>
</evidence>
<comment type="catalytic activity">
    <reaction evidence="9">
        <text>D-glyceraldehyde + ATP = D-glyceraldehyde 3-phosphate + ADP + H(+)</text>
        <dbReference type="Rhea" id="RHEA:13941"/>
        <dbReference type="ChEBI" id="CHEBI:15378"/>
        <dbReference type="ChEBI" id="CHEBI:17378"/>
        <dbReference type="ChEBI" id="CHEBI:30616"/>
        <dbReference type="ChEBI" id="CHEBI:59776"/>
        <dbReference type="ChEBI" id="CHEBI:456216"/>
        <dbReference type="EC" id="2.7.1.28"/>
    </reaction>
</comment>
<dbReference type="Gene3D" id="1.25.40.340">
    <property type="match status" value="1"/>
</dbReference>
<proteinExistence type="inferred from homology"/>
<dbReference type="NCBIfam" id="TIGR02361">
    <property type="entry name" value="dak_ATP"/>
    <property type="match status" value="1"/>
</dbReference>
<dbReference type="SUPFAM" id="SSF101473">
    <property type="entry name" value="DhaL-like"/>
    <property type="match status" value="1"/>
</dbReference>
<name>A0A6A6UH98_9PEZI</name>
<dbReference type="InterPro" id="IPR004006">
    <property type="entry name" value="DhaK_dom"/>
</dbReference>
<gene>
    <name evidence="15" type="ORF">BT63DRAFT_386936</name>
</gene>
<dbReference type="InterPro" id="IPR004007">
    <property type="entry name" value="DhaL_dom"/>
</dbReference>
<dbReference type="AlphaFoldDB" id="A0A6A6UH98"/>
<dbReference type="PANTHER" id="PTHR28629">
    <property type="entry name" value="TRIOKINASE/FMN CYCLASE"/>
    <property type="match status" value="1"/>
</dbReference>
<dbReference type="Gene3D" id="3.30.1180.20">
    <property type="entry name" value="Dihydroxyacetone kinase, domain 2"/>
    <property type="match status" value="1"/>
</dbReference>
<keyword evidence="5" id="KW-0547">Nucleotide-binding</keyword>
<sequence>MASSNRHFISDPTHLITTALHSHTLTNPSLTHHRTNRILSRPPSSTVGLISGGGSGHEPSFAGFVGEGLLSASVAGSLFASPSAEQVSQAIRLVAAGNGGRGVCVVVMNYTGDVLNFGLAVEKAKARGEKVELVVVGDDVGVGREQGGKVGRRGIAGTCLVLKIVGALAGTGADLESVVDVARLVAANTVSIGASLAHVHVPGRDESNEDDLKSNEVELGMGIHNEAGSARLKDADLPTLVKTMLAHLLDQSDKDRAFLKIDSQDSVVLMINNLGGVSVLEMGGIATEVADQLEKSWKIKPVRVLVGTYMTSLNGLGFSISLLKVMDTGLGNGKSMIELLDSPAEAIGWSAPIKKETWTSKRINAAKEQVQEFEVKPANFKIKYARSVTALTSGLRAVIKAEPDITNYDTVVGDGDCGIGLKRGAEGILEMLKDAEPTDDIAIFLDRIIQVVESAMDGTSGALYAIFLNTLAQNIRKQSPDKAEDMQLGIWAKALEPSLSALGKYTPAKVGDRTLVDALEPFISTLSHYGSIDRAAQAAATGAEKTKSMKASLGRSVYVSGERWDTVPDPGAYGLAVFLQGLADGLK</sequence>
<evidence type="ECO:0000256" key="4">
    <source>
        <dbReference type="ARBA" id="ARBA00022679"/>
    </source>
</evidence>
<evidence type="ECO:0000256" key="6">
    <source>
        <dbReference type="ARBA" id="ARBA00022777"/>
    </source>
</evidence>
<dbReference type="UniPathway" id="UPA00617">
    <property type="reaction ID" value="UER00669"/>
</dbReference>
<comment type="catalytic activity">
    <reaction evidence="10">
        <text>dihydroxyacetone + ATP = dihydroxyacetone phosphate + ADP + H(+)</text>
        <dbReference type="Rhea" id="RHEA:15773"/>
        <dbReference type="ChEBI" id="CHEBI:15378"/>
        <dbReference type="ChEBI" id="CHEBI:16016"/>
        <dbReference type="ChEBI" id="CHEBI:30616"/>
        <dbReference type="ChEBI" id="CHEBI:57642"/>
        <dbReference type="ChEBI" id="CHEBI:456216"/>
        <dbReference type="EC" id="2.7.1.29"/>
    </reaction>
</comment>
<evidence type="ECO:0000313" key="16">
    <source>
        <dbReference type="Proteomes" id="UP000799302"/>
    </source>
</evidence>
<feature type="domain" description="DhaL" evidence="13">
    <location>
        <begin position="385"/>
        <end position="584"/>
    </location>
</feature>
<comment type="similarity">
    <text evidence="3">Belongs to the dihydroxyacetone kinase (DAK) family.</text>
</comment>
<evidence type="ECO:0000259" key="14">
    <source>
        <dbReference type="PROSITE" id="PS51481"/>
    </source>
</evidence>
<dbReference type="SUPFAM" id="SSF82549">
    <property type="entry name" value="DAK1/DegV-like"/>
    <property type="match status" value="1"/>
</dbReference>
<dbReference type="FunFam" id="3.30.1180.20:FF:000001">
    <property type="entry name" value="Dihydroxyacetone kinase 1"/>
    <property type="match status" value="1"/>
</dbReference>
<dbReference type="InterPro" id="IPR012734">
    <property type="entry name" value="DhaK_ATP"/>
</dbReference>
<keyword evidence="6 15" id="KW-0418">Kinase</keyword>
<feature type="domain" description="DhaK" evidence="14">
    <location>
        <begin position="11"/>
        <end position="349"/>
    </location>
</feature>
<evidence type="ECO:0000313" key="15">
    <source>
        <dbReference type="EMBL" id="KAF2670468.1"/>
    </source>
</evidence>